<keyword evidence="9" id="KW-1185">Reference proteome</keyword>
<evidence type="ECO:0000256" key="3">
    <source>
        <dbReference type="ARBA" id="ARBA00022692"/>
    </source>
</evidence>
<dbReference type="InterPro" id="IPR052027">
    <property type="entry name" value="PspC"/>
</dbReference>
<keyword evidence="5 6" id="KW-0472">Membrane</keyword>
<sequence length="63" mass="7511">MDKVKFFRSRDNKNIAGVCAGVAKYYDLDADTVRYWYVFAHFFGVPMFSVYLIQWLIYPQEES</sequence>
<dbReference type="OrthoDB" id="7359894at2"/>
<dbReference type="GeneID" id="1018971"/>
<dbReference type="InterPro" id="IPR007168">
    <property type="entry name" value="Phageshock_PspC_N"/>
</dbReference>
<dbReference type="AlphaFoldDB" id="Q8NRR4"/>
<dbReference type="PANTHER" id="PTHR33885:SF3">
    <property type="entry name" value="PHAGE SHOCK PROTEIN C"/>
    <property type="match status" value="1"/>
</dbReference>
<dbReference type="EMBL" id="BA000036">
    <property type="protein sequence ID" value="BAB98374.1"/>
    <property type="molecule type" value="Genomic_DNA"/>
</dbReference>
<evidence type="ECO:0000256" key="1">
    <source>
        <dbReference type="ARBA" id="ARBA00004162"/>
    </source>
</evidence>
<evidence type="ECO:0000256" key="2">
    <source>
        <dbReference type="ARBA" id="ARBA00022475"/>
    </source>
</evidence>
<dbReference type="Pfam" id="PF04024">
    <property type="entry name" value="PspC"/>
    <property type="match status" value="1"/>
</dbReference>
<dbReference type="RefSeq" id="WP_011014025.1">
    <property type="nucleotide sequence ID" value="NC_003450.3"/>
</dbReference>
<evidence type="ECO:0000313" key="8">
    <source>
        <dbReference type="EMBL" id="BAB98374.1"/>
    </source>
</evidence>
<dbReference type="BioCyc" id="CORYNE:G18NG-10553-MONOMER"/>
<dbReference type="Proteomes" id="UP000000582">
    <property type="component" value="Chromosome"/>
</dbReference>
<evidence type="ECO:0000256" key="4">
    <source>
        <dbReference type="ARBA" id="ARBA00022989"/>
    </source>
</evidence>
<dbReference type="PANTHER" id="PTHR33885">
    <property type="entry name" value="PHAGE SHOCK PROTEIN C"/>
    <property type="match status" value="1"/>
</dbReference>
<organism evidence="8 9">
    <name type="scientific">Corynebacterium glutamicum (strain ATCC 13032 / DSM 20300 / JCM 1318 / BCRC 11384 / CCUG 27702 / LMG 3730 / NBRC 12168 / NCIMB 10025 / NRRL B-2784 / 534)</name>
    <dbReference type="NCBI Taxonomy" id="196627"/>
    <lineage>
        <taxon>Bacteria</taxon>
        <taxon>Bacillati</taxon>
        <taxon>Actinomycetota</taxon>
        <taxon>Actinomycetes</taxon>
        <taxon>Mycobacteriales</taxon>
        <taxon>Corynebacteriaceae</taxon>
        <taxon>Corynebacterium</taxon>
    </lineage>
</organism>
<gene>
    <name evidence="8" type="ordered locus">Cgl0981</name>
</gene>
<evidence type="ECO:0000256" key="6">
    <source>
        <dbReference type="SAM" id="Phobius"/>
    </source>
</evidence>
<keyword evidence="2" id="KW-1003">Cell membrane</keyword>
<proteinExistence type="predicted"/>
<dbReference type="GO" id="GO:0005886">
    <property type="term" value="C:plasma membrane"/>
    <property type="evidence" value="ECO:0007669"/>
    <property type="project" value="UniProtKB-SubCell"/>
</dbReference>
<evidence type="ECO:0000313" key="9">
    <source>
        <dbReference type="Proteomes" id="UP000000582"/>
    </source>
</evidence>
<keyword evidence="4 6" id="KW-1133">Transmembrane helix</keyword>
<comment type="subcellular location">
    <subcellularLocation>
        <location evidence="1">Cell membrane</location>
        <topology evidence="1">Single-pass membrane protein</topology>
    </subcellularLocation>
</comment>
<name>Q8NRR4_CORGL</name>
<feature type="domain" description="Phage shock protein PspC N-terminal" evidence="7">
    <location>
        <begin position="5"/>
        <end position="61"/>
    </location>
</feature>
<evidence type="ECO:0000256" key="5">
    <source>
        <dbReference type="ARBA" id="ARBA00023136"/>
    </source>
</evidence>
<dbReference type="KEGG" id="cgl:Cgl0981"/>
<keyword evidence="3 6" id="KW-0812">Transmembrane</keyword>
<accession>Q8NRR4</accession>
<reference evidence="9" key="1">
    <citation type="journal article" date="2003" name="Appl. Microbiol. Biotechnol.">
        <title>The Corynebacterium glutamicum genome: features and impacts on biotechnological processes.</title>
        <authorList>
            <person name="Ikeda M."/>
            <person name="Nakagawa S."/>
        </authorList>
    </citation>
    <scope>NUCLEOTIDE SEQUENCE [LARGE SCALE GENOMIC DNA]</scope>
    <source>
        <strain evidence="9">ATCC 13032 / DSM 20300 / BCRC 11384 / JCM 1318 / LMG 3730 / NCIMB 10025</strain>
    </source>
</reference>
<accession>Q6M6H4</accession>
<dbReference type="HOGENOM" id="CLU_143433_5_0_11"/>
<feature type="transmembrane region" description="Helical" evidence="6">
    <location>
        <begin position="35"/>
        <end position="58"/>
    </location>
</feature>
<protein>
    <submittedName>
        <fullName evidence="8">Stress-responsive transcriptional regulator</fullName>
    </submittedName>
</protein>
<dbReference type="STRING" id="196627.cg1119"/>
<evidence type="ECO:0000259" key="7">
    <source>
        <dbReference type="Pfam" id="PF04024"/>
    </source>
</evidence>
<dbReference type="KEGG" id="cgb:cg1119"/>
<dbReference type="eggNOG" id="COG1983">
    <property type="taxonomic scope" value="Bacteria"/>
</dbReference>